<organism evidence="3 4">
    <name type="scientific">Stylosanthes scabra</name>
    <dbReference type="NCBI Taxonomy" id="79078"/>
    <lineage>
        <taxon>Eukaryota</taxon>
        <taxon>Viridiplantae</taxon>
        <taxon>Streptophyta</taxon>
        <taxon>Embryophyta</taxon>
        <taxon>Tracheophyta</taxon>
        <taxon>Spermatophyta</taxon>
        <taxon>Magnoliopsida</taxon>
        <taxon>eudicotyledons</taxon>
        <taxon>Gunneridae</taxon>
        <taxon>Pentapetalae</taxon>
        <taxon>rosids</taxon>
        <taxon>fabids</taxon>
        <taxon>Fabales</taxon>
        <taxon>Fabaceae</taxon>
        <taxon>Papilionoideae</taxon>
        <taxon>50 kb inversion clade</taxon>
        <taxon>dalbergioids sensu lato</taxon>
        <taxon>Dalbergieae</taxon>
        <taxon>Pterocarpus clade</taxon>
        <taxon>Stylosanthes</taxon>
    </lineage>
</organism>
<name>A0ABU6XT28_9FABA</name>
<dbReference type="EMBL" id="JASCZI010212489">
    <property type="protein sequence ID" value="MED6199598.1"/>
    <property type="molecule type" value="Genomic_DNA"/>
</dbReference>
<gene>
    <name evidence="3" type="primary">GRP1_3</name>
    <name evidence="3" type="ORF">PIB30_077418</name>
</gene>
<feature type="region of interest" description="Disordered" evidence="1">
    <location>
        <begin position="55"/>
        <end position="78"/>
    </location>
</feature>
<evidence type="ECO:0000259" key="2">
    <source>
        <dbReference type="Pfam" id="PF00076"/>
    </source>
</evidence>
<reference evidence="3 4" key="1">
    <citation type="journal article" date="2023" name="Plants (Basel)">
        <title>Bridging the Gap: Combining Genomics and Transcriptomics Approaches to Understand Stylosanthes scabra, an Orphan Legume from the Brazilian Caatinga.</title>
        <authorList>
            <person name="Ferreira-Neto J.R.C."/>
            <person name="da Silva M.D."/>
            <person name="Binneck E."/>
            <person name="de Melo N.F."/>
            <person name="da Silva R.H."/>
            <person name="de Melo A.L.T.M."/>
            <person name="Pandolfi V."/>
            <person name="Bustamante F.O."/>
            <person name="Brasileiro-Vidal A.C."/>
            <person name="Benko-Iseppon A.M."/>
        </authorList>
    </citation>
    <scope>NUCLEOTIDE SEQUENCE [LARGE SCALE GENOMIC DNA]</scope>
    <source>
        <tissue evidence="3">Leaves</tissue>
    </source>
</reference>
<sequence>MVMVMVPTKGNVVAAVADDIRGRGSELREKHELMERTTAVMDAVVAGNSVSVAGVAKERDRDREGGSKRERRDGKRTKVPLPLSEIEYRCFVGGLAWATNNEALEKAFSSYGEIVESKAKIDRLSSSQFGGSSFSPSLISPPFGFIRAALDKDCRNEWEVRRRTEDK</sequence>
<dbReference type="Pfam" id="PF00076">
    <property type="entry name" value="RRM_1"/>
    <property type="match status" value="1"/>
</dbReference>
<proteinExistence type="predicted"/>
<comment type="caution">
    <text evidence="3">The sequence shown here is derived from an EMBL/GenBank/DDBJ whole genome shotgun (WGS) entry which is preliminary data.</text>
</comment>
<evidence type="ECO:0000313" key="4">
    <source>
        <dbReference type="Proteomes" id="UP001341840"/>
    </source>
</evidence>
<dbReference type="SUPFAM" id="SSF54928">
    <property type="entry name" value="RNA-binding domain, RBD"/>
    <property type="match status" value="1"/>
</dbReference>
<evidence type="ECO:0000256" key="1">
    <source>
        <dbReference type="SAM" id="MobiDB-lite"/>
    </source>
</evidence>
<dbReference type="InterPro" id="IPR000504">
    <property type="entry name" value="RRM_dom"/>
</dbReference>
<protein>
    <submittedName>
        <fullName evidence="3">Cinnamyl-alcohol dehydrogenase Flavonol reductase/cinnamoyl-CoA reductase</fullName>
    </submittedName>
</protein>
<dbReference type="InterPro" id="IPR012677">
    <property type="entry name" value="Nucleotide-bd_a/b_plait_sf"/>
</dbReference>
<keyword evidence="4" id="KW-1185">Reference proteome</keyword>
<feature type="domain" description="RRM" evidence="2">
    <location>
        <begin position="91"/>
        <end position="123"/>
    </location>
</feature>
<dbReference type="Proteomes" id="UP001341840">
    <property type="component" value="Unassembled WGS sequence"/>
</dbReference>
<dbReference type="InterPro" id="IPR035979">
    <property type="entry name" value="RBD_domain_sf"/>
</dbReference>
<accession>A0ABU6XT28</accession>
<dbReference type="Gene3D" id="3.30.70.330">
    <property type="match status" value="1"/>
</dbReference>
<evidence type="ECO:0000313" key="3">
    <source>
        <dbReference type="EMBL" id="MED6199598.1"/>
    </source>
</evidence>
<feature type="compositionally biased region" description="Basic and acidic residues" evidence="1">
    <location>
        <begin position="56"/>
        <end position="73"/>
    </location>
</feature>